<dbReference type="Gene3D" id="3.40.50.620">
    <property type="entry name" value="HUPs"/>
    <property type="match status" value="1"/>
</dbReference>
<dbReference type="AlphaFoldDB" id="A0AAN8S2V8"/>
<dbReference type="PANTHER" id="PTHR11772">
    <property type="entry name" value="ASPARAGINE SYNTHETASE"/>
    <property type="match status" value="1"/>
</dbReference>
<organism evidence="17 18">
    <name type="scientific">Polyplax serrata</name>
    <name type="common">Common mouse louse</name>
    <dbReference type="NCBI Taxonomy" id="468196"/>
    <lineage>
        <taxon>Eukaryota</taxon>
        <taxon>Metazoa</taxon>
        <taxon>Ecdysozoa</taxon>
        <taxon>Arthropoda</taxon>
        <taxon>Hexapoda</taxon>
        <taxon>Insecta</taxon>
        <taxon>Pterygota</taxon>
        <taxon>Neoptera</taxon>
        <taxon>Paraneoptera</taxon>
        <taxon>Psocodea</taxon>
        <taxon>Troctomorpha</taxon>
        <taxon>Phthiraptera</taxon>
        <taxon>Anoplura</taxon>
        <taxon>Polyplacidae</taxon>
        <taxon>Polyplax</taxon>
    </lineage>
</organism>
<dbReference type="InterPro" id="IPR017932">
    <property type="entry name" value="GATase_2_dom"/>
</dbReference>
<dbReference type="EMBL" id="JAWJWE010000041">
    <property type="protein sequence ID" value="KAK6618562.1"/>
    <property type="molecule type" value="Genomic_DNA"/>
</dbReference>
<dbReference type="GO" id="GO:0006529">
    <property type="term" value="P:asparagine biosynthetic process"/>
    <property type="evidence" value="ECO:0007669"/>
    <property type="project" value="UniProtKB-KW"/>
</dbReference>
<dbReference type="GO" id="GO:0005524">
    <property type="term" value="F:ATP binding"/>
    <property type="evidence" value="ECO:0007669"/>
    <property type="project" value="UniProtKB-KW"/>
</dbReference>
<dbReference type="GO" id="GO:0004066">
    <property type="term" value="F:asparagine synthase (glutamine-hydrolyzing) activity"/>
    <property type="evidence" value="ECO:0007669"/>
    <property type="project" value="UniProtKB-EC"/>
</dbReference>
<evidence type="ECO:0000256" key="12">
    <source>
        <dbReference type="PIRNR" id="PIRNR001589"/>
    </source>
</evidence>
<evidence type="ECO:0000256" key="14">
    <source>
        <dbReference type="PIRSR" id="PIRSR001589-2"/>
    </source>
</evidence>
<dbReference type="Proteomes" id="UP001372834">
    <property type="component" value="Unassembled WGS sequence"/>
</dbReference>
<evidence type="ECO:0000256" key="1">
    <source>
        <dbReference type="ARBA" id="ARBA00005187"/>
    </source>
</evidence>
<feature type="binding site" evidence="14">
    <location>
        <position position="269"/>
    </location>
    <ligand>
        <name>ATP</name>
        <dbReference type="ChEBI" id="CHEBI:30616"/>
    </ligand>
</feature>
<comment type="catalytic activity">
    <reaction evidence="11">
        <text>L-aspartate + L-glutamine + ATP + H2O = L-asparagine + L-glutamate + AMP + diphosphate + H(+)</text>
        <dbReference type="Rhea" id="RHEA:12228"/>
        <dbReference type="ChEBI" id="CHEBI:15377"/>
        <dbReference type="ChEBI" id="CHEBI:15378"/>
        <dbReference type="ChEBI" id="CHEBI:29985"/>
        <dbReference type="ChEBI" id="CHEBI:29991"/>
        <dbReference type="ChEBI" id="CHEBI:30616"/>
        <dbReference type="ChEBI" id="CHEBI:33019"/>
        <dbReference type="ChEBI" id="CHEBI:58048"/>
        <dbReference type="ChEBI" id="CHEBI:58359"/>
        <dbReference type="ChEBI" id="CHEBI:456215"/>
        <dbReference type="EC" id="6.3.5.4"/>
    </reaction>
</comment>
<evidence type="ECO:0000256" key="6">
    <source>
        <dbReference type="ARBA" id="ARBA00022741"/>
    </source>
</evidence>
<keyword evidence="8 13" id="KW-0061">Asparagine biosynthesis</keyword>
<gene>
    <name evidence="17" type="ORF">RUM43_012953</name>
</gene>
<keyword evidence="5 13" id="KW-0028">Amino-acid biosynthesis</keyword>
<evidence type="ECO:0000256" key="5">
    <source>
        <dbReference type="ARBA" id="ARBA00022605"/>
    </source>
</evidence>
<comment type="caution">
    <text evidence="17">The sequence shown here is derived from an EMBL/GenBank/DDBJ whole genome shotgun (WGS) entry which is preliminary data.</text>
</comment>
<sequence length="579" mass="65239">MCGIWLLCGLHSYESLHKNDCFTKISCRGPDAWRLEMDSKMKNILLGFHRLSIVDGLYGMQPMQLHKYPHLTLMCNGEIYNHKTIAKEFDFENETKCDVECIIHLYAAGGIENVVKNLDGVFSFILIDANKRLIHIARDPYGVRPCFSLKTTNGVLGICSEAKGLLSVVAQAASVDGSLISLGNELSDVDWKVTPFPPGCYESYSVGDDGRVALKAQQRYYEIGSSKPTFKTSVAWEDLPNEMFESNIRTLFTAAVEKRLMSERRIGCLLSGGLDSSLVASLLVKLAKKNNLPYKIQSFSIGMGNSPDLIAARQVAEFIGTEHHEVTFTEKDVSKVLDKVIYTLETPDITTIRASVGMYLLSEYIKKNTNSTVILSGEGADEIAQGYIYFRDAPDPLAGHNESLRLLKDIYLFDGLRADRTTAAHSLELRLPFLDLQFSSYYLSLPPELKQPRNGVEKYLLRNSFADMNLLPENILWRHKEAFSDGVASMSKSLFEVIQDIVDGVISDEDFESNAGAYTVCTPRTKESYYYRKVFEKHYPNHCDRFMGYFWMPKWTNVTDPSARFIPHYAAGKKTNAFI</sequence>
<dbReference type="Gene3D" id="3.60.20.10">
    <property type="entry name" value="Glutamine Phosphoribosylpyrophosphate, subunit 1, domain 1"/>
    <property type="match status" value="1"/>
</dbReference>
<dbReference type="InterPro" id="IPR050795">
    <property type="entry name" value="Asn_Synthetase"/>
</dbReference>
<dbReference type="Pfam" id="PF00733">
    <property type="entry name" value="Asn_synthase"/>
    <property type="match status" value="2"/>
</dbReference>
<dbReference type="PROSITE" id="PS51278">
    <property type="entry name" value="GATASE_TYPE_2"/>
    <property type="match status" value="1"/>
</dbReference>
<feature type="site" description="Important for beta-aspartyl-AMP intermediate formation" evidence="15">
    <location>
        <position position="378"/>
    </location>
</feature>
<evidence type="ECO:0000256" key="4">
    <source>
        <dbReference type="ARBA" id="ARBA00022598"/>
    </source>
</evidence>
<feature type="active site" description="For GATase activity" evidence="13">
    <location>
        <position position="2"/>
    </location>
</feature>
<evidence type="ECO:0000256" key="3">
    <source>
        <dbReference type="ARBA" id="ARBA00021389"/>
    </source>
</evidence>
<dbReference type="EC" id="6.3.5.4" evidence="2"/>
<evidence type="ECO:0000256" key="2">
    <source>
        <dbReference type="ARBA" id="ARBA00012737"/>
    </source>
</evidence>
<name>A0AAN8S2V8_POLSC</name>
<accession>A0AAN8S2V8</accession>
<dbReference type="PANTHER" id="PTHR11772:SF23">
    <property type="entry name" value="ASPARAGINE SYNTHETASE [GLUTAMINE-HYDROLYZING]"/>
    <property type="match status" value="1"/>
</dbReference>
<feature type="binding site" evidence="14">
    <location>
        <position position="98"/>
    </location>
    <ligand>
        <name>L-glutamine</name>
        <dbReference type="ChEBI" id="CHEBI:58359"/>
    </ligand>
</feature>
<dbReference type="PIRSF" id="PIRSF001589">
    <property type="entry name" value="Asn_synthetase_glu-h"/>
    <property type="match status" value="1"/>
</dbReference>
<evidence type="ECO:0000256" key="13">
    <source>
        <dbReference type="PIRSR" id="PIRSR001589-1"/>
    </source>
</evidence>
<evidence type="ECO:0000256" key="11">
    <source>
        <dbReference type="ARBA" id="ARBA00048741"/>
    </source>
</evidence>
<keyword evidence="4" id="KW-0436">Ligase</keyword>
<dbReference type="InterPro" id="IPR033738">
    <property type="entry name" value="AsnB_N"/>
</dbReference>
<dbReference type="SUPFAM" id="SSF56235">
    <property type="entry name" value="N-terminal nucleophile aminohydrolases (Ntn hydrolases)"/>
    <property type="match status" value="1"/>
</dbReference>
<evidence type="ECO:0000256" key="15">
    <source>
        <dbReference type="PIRSR" id="PIRSR001589-3"/>
    </source>
</evidence>
<reference evidence="17 18" key="1">
    <citation type="submission" date="2023-10" db="EMBL/GenBank/DDBJ databases">
        <title>Genomes of two closely related lineages of the louse Polyplax serrata with different host specificities.</title>
        <authorList>
            <person name="Martinu J."/>
            <person name="Tarabai H."/>
            <person name="Stefka J."/>
            <person name="Hypsa V."/>
        </authorList>
    </citation>
    <scope>NUCLEOTIDE SEQUENCE [LARGE SCALE GENOMIC DNA]</scope>
    <source>
        <strain evidence="17">HR10_N</strain>
    </source>
</reference>
<dbReference type="Pfam" id="PF13537">
    <property type="entry name" value="GATase_7"/>
    <property type="match status" value="1"/>
</dbReference>
<proteinExistence type="predicted"/>
<feature type="binding site" evidence="14">
    <location>
        <begin position="376"/>
        <end position="377"/>
    </location>
    <ligand>
        <name>ATP</name>
        <dbReference type="ChEBI" id="CHEBI:30616"/>
    </ligand>
</feature>
<dbReference type="InterPro" id="IPR006426">
    <property type="entry name" value="Asn_synth_AEB"/>
</dbReference>
<dbReference type="InterPro" id="IPR029055">
    <property type="entry name" value="Ntn_hydrolases_N"/>
</dbReference>
<evidence type="ECO:0000256" key="7">
    <source>
        <dbReference type="ARBA" id="ARBA00022840"/>
    </source>
</evidence>
<evidence type="ECO:0000313" key="17">
    <source>
        <dbReference type="EMBL" id="KAK6618562.1"/>
    </source>
</evidence>
<evidence type="ECO:0000256" key="9">
    <source>
        <dbReference type="ARBA" id="ARBA00022962"/>
    </source>
</evidence>
<evidence type="ECO:0000256" key="10">
    <source>
        <dbReference type="ARBA" id="ARBA00030234"/>
    </source>
</evidence>
<dbReference type="FunFam" id="3.40.50.620:FF:000090">
    <property type="entry name" value="asparagine synthetase [glutamine-hydrolyzing]"/>
    <property type="match status" value="1"/>
</dbReference>
<evidence type="ECO:0000313" key="18">
    <source>
        <dbReference type="Proteomes" id="UP001372834"/>
    </source>
</evidence>
<keyword evidence="9 13" id="KW-0315">Glutamine amidotransferase</keyword>
<protein>
    <recommendedName>
        <fullName evidence="3">Asparagine synthetase [glutamine-hydrolyzing]</fullName>
        <ecNumber evidence="2">6.3.5.4</ecNumber>
    </recommendedName>
    <alternativeName>
        <fullName evidence="10">Glutamine-dependent asparagine synthetase</fullName>
    </alternativeName>
</protein>
<evidence type="ECO:0000256" key="8">
    <source>
        <dbReference type="ARBA" id="ARBA00022888"/>
    </source>
</evidence>
<dbReference type="GO" id="GO:0005829">
    <property type="term" value="C:cytosol"/>
    <property type="evidence" value="ECO:0007669"/>
    <property type="project" value="TreeGrafter"/>
</dbReference>
<dbReference type="CDD" id="cd00712">
    <property type="entry name" value="AsnB"/>
    <property type="match status" value="1"/>
</dbReference>
<dbReference type="CDD" id="cd01991">
    <property type="entry name" value="Asn_synthase_B_C"/>
    <property type="match status" value="1"/>
</dbReference>
<feature type="domain" description="Glutamine amidotransferase type-2" evidence="16">
    <location>
        <begin position="2"/>
        <end position="207"/>
    </location>
</feature>
<evidence type="ECO:0000259" key="16">
    <source>
        <dbReference type="PROSITE" id="PS51278"/>
    </source>
</evidence>
<dbReference type="InterPro" id="IPR001962">
    <property type="entry name" value="Asn_synthase"/>
</dbReference>
<keyword evidence="6 12" id="KW-0547">Nucleotide-binding</keyword>
<comment type="pathway">
    <text evidence="1">Amino-acid biosynthesis; L-asparagine biosynthesis; L-asparagine from L-aspartate (L-Gln route): step 1/1.</text>
</comment>
<dbReference type="SUPFAM" id="SSF52402">
    <property type="entry name" value="Adenine nucleotide alpha hydrolases-like"/>
    <property type="match status" value="1"/>
</dbReference>
<keyword evidence="7 12" id="KW-0067">ATP-binding</keyword>
<dbReference type="NCBIfam" id="TIGR01536">
    <property type="entry name" value="asn_synth_AEB"/>
    <property type="match status" value="1"/>
</dbReference>
<dbReference type="InterPro" id="IPR014729">
    <property type="entry name" value="Rossmann-like_a/b/a_fold"/>
</dbReference>
<feature type="binding site" evidence="14">
    <location>
        <position position="301"/>
    </location>
    <ligand>
        <name>ATP</name>
        <dbReference type="ChEBI" id="CHEBI:30616"/>
    </ligand>
</feature>